<sequence length="233" mass="26871">MLSLNHEYNAATRSETRVAKSHARTGADNIISLSGAEARASRDLRQLSDEELVARCKSELPAELGSYEELIRRHEGLVFNYCVKLIGNRYDAEEVCQDAFLRVFQKIHQFEGRSSFKTWLFRIVSNMGLNRRGSMARRRDKESEFMDEAVTLEKADISDVGTEDLAEDFRQAMARLDDDKQRILMLKFVSGYSLEEISERMNLKLSATKMRLYRARDELREAYLAVSRRELAA</sequence>
<dbReference type="SUPFAM" id="SSF88946">
    <property type="entry name" value="Sigma2 domain of RNA polymerase sigma factors"/>
    <property type="match status" value="1"/>
</dbReference>
<dbReference type="EMBL" id="JAENIO010000005">
    <property type="protein sequence ID" value="MBK1833126.1"/>
    <property type="molecule type" value="Genomic_DNA"/>
</dbReference>
<evidence type="ECO:0000256" key="3">
    <source>
        <dbReference type="ARBA" id="ARBA00023082"/>
    </source>
</evidence>
<keyword evidence="4" id="KW-0238">DNA-binding</keyword>
<dbReference type="Pfam" id="PF04542">
    <property type="entry name" value="Sigma70_r2"/>
    <property type="match status" value="1"/>
</dbReference>
<organism evidence="8 9">
    <name type="scientific">Roseibacillus ishigakijimensis</name>
    <dbReference type="NCBI Taxonomy" id="454146"/>
    <lineage>
        <taxon>Bacteria</taxon>
        <taxon>Pseudomonadati</taxon>
        <taxon>Verrucomicrobiota</taxon>
        <taxon>Verrucomicrobiia</taxon>
        <taxon>Verrucomicrobiales</taxon>
        <taxon>Verrucomicrobiaceae</taxon>
        <taxon>Roseibacillus</taxon>
    </lineage>
</organism>
<dbReference type="PANTHER" id="PTHR43133">
    <property type="entry name" value="RNA POLYMERASE ECF-TYPE SIGMA FACTO"/>
    <property type="match status" value="1"/>
</dbReference>
<keyword evidence="5" id="KW-0804">Transcription</keyword>
<dbReference type="Proteomes" id="UP000604083">
    <property type="component" value="Unassembled WGS sequence"/>
</dbReference>
<dbReference type="InterPro" id="IPR014284">
    <property type="entry name" value="RNA_pol_sigma-70_dom"/>
</dbReference>
<dbReference type="Gene3D" id="1.10.10.10">
    <property type="entry name" value="Winged helix-like DNA-binding domain superfamily/Winged helix DNA-binding domain"/>
    <property type="match status" value="1"/>
</dbReference>
<reference evidence="8" key="1">
    <citation type="submission" date="2021-01" db="EMBL/GenBank/DDBJ databases">
        <title>Modified the classification status of verrucomicrobia.</title>
        <authorList>
            <person name="Feng X."/>
        </authorList>
    </citation>
    <scope>NUCLEOTIDE SEQUENCE</scope>
    <source>
        <strain evidence="8">KCTC 12986</strain>
    </source>
</reference>
<dbReference type="Gene3D" id="1.10.1740.10">
    <property type="match status" value="1"/>
</dbReference>
<feature type="domain" description="RNA polymerase sigma-70 region 2" evidence="6">
    <location>
        <begin position="70"/>
        <end position="131"/>
    </location>
</feature>
<evidence type="ECO:0000256" key="5">
    <source>
        <dbReference type="ARBA" id="ARBA00023163"/>
    </source>
</evidence>
<evidence type="ECO:0000256" key="1">
    <source>
        <dbReference type="ARBA" id="ARBA00010641"/>
    </source>
</evidence>
<proteinExistence type="inferred from homology"/>
<gene>
    <name evidence="8" type="ORF">JIN78_03550</name>
</gene>
<dbReference type="NCBIfam" id="TIGR02937">
    <property type="entry name" value="sigma70-ECF"/>
    <property type="match status" value="1"/>
</dbReference>
<dbReference type="AlphaFoldDB" id="A0A934RPE0"/>
<protein>
    <submittedName>
        <fullName evidence="8">Sigma-70 family RNA polymerase sigma factor</fullName>
    </submittedName>
</protein>
<dbReference type="InterPro" id="IPR013324">
    <property type="entry name" value="RNA_pol_sigma_r3/r4-like"/>
</dbReference>
<feature type="domain" description="RNA polymerase sigma factor 70 region 4 type 2" evidence="7">
    <location>
        <begin position="167"/>
        <end position="219"/>
    </location>
</feature>
<dbReference type="InterPro" id="IPR039425">
    <property type="entry name" value="RNA_pol_sigma-70-like"/>
</dbReference>
<dbReference type="CDD" id="cd06171">
    <property type="entry name" value="Sigma70_r4"/>
    <property type="match status" value="1"/>
</dbReference>
<dbReference type="RefSeq" id="WP_200390556.1">
    <property type="nucleotide sequence ID" value="NZ_JAENIO010000005.1"/>
</dbReference>
<dbReference type="PANTHER" id="PTHR43133:SF8">
    <property type="entry name" value="RNA POLYMERASE SIGMA FACTOR HI_1459-RELATED"/>
    <property type="match status" value="1"/>
</dbReference>
<dbReference type="InterPro" id="IPR007627">
    <property type="entry name" value="RNA_pol_sigma70_r2"/>
</dbReference>
<evidence type="ECO:0000256" key="4">
    <source>
        <dbReference type="ARBA" id="ARBA00023125"/>
    </source>
</evidence>
<dbReference type="Pfam" id="PF08281">
    <property type="entry name" value="Sigma70_r4_2"/>
    <property type="match status" value="1"/>
</dbReference>
<evidence type="ECO:0000313" key="8">
    <source>
        <dbReference type="EMBL" id="MBK1833126.1"/>
    </source>
</evidence>
<keyword evidence="2" id="KW-0805">Transcription regulation</keyword>
<keyword evidence="9" id="KW-1185">Reference proteome</keyword>
<keyword evidence="3" id="KW-0731">Sigma factor</keyword>
<dbReference type="InterPro" id="IPR036388">
    <property type="entry name" value="WH-like_DNA-bd_sf"/>
</dbReference>
<accession>A0A934RPE0</accession>
<name>A0A934RPE0_9BACT</name>
<evidence type="ECO:0000259" key="6">
    <source>
        <dbReference type="Pfam" id="PF04542"/>
    </source>
</evidence>
<evidence type="ECO:0000256" key="2">
    <source>
        <dbReference type="ARBA" id="ARBA00023015"/>
    </source>
</evidence>
<evidence type="ECO:0000259" key="7">
    <source>
        <dbReference type="Pfam" id="PF08281"/>
    </source>
</evidence>
<dbReference type="GO" id="GO:0016987">
    <property type="term" value="F:sigma factor activity"/>
    <property type="evidence" value="ECO:0007669"/>
    <property type="project" value="UniProtKB-KW"/>
</dbReference>
<dbReference type="GO" id="GO:0003677">
    <property type="term" value="F:DNA binding"/>
    <property type="evidence" value="ECO:0007669"/>
    <property type="project" value="UniProtKB-KW"/>
</dbReference>
<dbReference type="InterPro" id="IPR013249">
    <property type="entry name" value="RNA_pol_sigma70_r4_t2"/>
</dbReference>
<dbReference type="GO" id="GO:0006352">
    <property type="term" value="P:DNA-templated transcription initiation"/>
    <property type="evidence" value="ECO:0007669"/>
    <property type="project" value="InterPro"/>
</dbReference>
<dbReference type="SUPFAM" id="SSF88659">
    <property type="entry name" value="Sigma3 and sigma4 domains of RNA polymerase sigma factors"/>
    <property type="match status" value="1"/>
</dbReference>
<evidence type="ECO:0000313" key="9">
    <source>
        <dbReference type="Proteomes" id="UP000604083"/>
    </source>
</evidence>
<comment type="similarity">
    <text evidence="1">Belongs to the sigma-70 factor family. ECF subfamily.</text>
</comment>
<comment type="caution">
    <text evidence="8">The sequence shown here is derived from an EMBL/GenBank/DDBJ whole genome shotgun (WGS) entry which is preliminary data.</text>
</comment>
<dbReference type="InterPro" id="IPR013325">
    <property type="entry name" value="RNA_pol_sigma_r2"/>
</dbReference>